<accession>A0ABP6QCB7</accession>
<reference evidence="6" key="1">
    <citation type="journal article" date="2019" name="Int. J. Syst. Evol. Microbiol.">
        <title>The Global Catalogue of Microorganisms (GCM) 10K type strain sequencing project: providing services to taxonomists for standard genome sequencing and annotation.</title>
        <authorList>
            <consortium name="The Broad Institute Genomics Platform"/>
            <consortium name="The Broad Institute Genome Sequencing Center for Infectious Disease"/>
            <person name="Wu L."/>
            <person name="Ma J."/>
        </authorList>
    </citation>
    <scope>NUCLEOTIDE SEQUENCE [LARGE SCALE GENOMIC DNA]</scope>
    <source>
        <strain evidence="6">JCM 9377</strain>
    </source>
</reference>
<dbReference type="PANTHER" id="PTHR19211">
    <property type="entry name" value="ATP-BINDING TRANSPORT PROTEIN-RELATED"/>
    <property type="match status" value="1"/>
</dbReference>
<gene>
    <name evidence="5" type="ORF">GCM10010468_43660</name>
</gene>
<dbReference type="SMART" id="SM00382">
    <property type="entry name" value="AAA"/>
    <property type="match status" value="2"/>
</dbReference>
<evidence type="ECO:0000256" key="2">
    <source>
        <dbReference type="ARBA" id="ARBA00022741"/>
    </source>
</evidence>
<organism evidence="5 6">
    <name type="scientific">Actinocorallia longicatena</name>
    <dbReference type="NCBI Taxonomy" id="111803"/>
    <lineage>
        <taxon>Bacteria</taxon>
        <taxon>Bacillati</taxon>
        <taxon>Actinomycetota</taxon>
        <taxon>Actinomycetes</taxon>
        <taxon>Streptosporangiales</taxon>
        <taxon>Thermomonosporaceae</taxon>
        <taxon>Actinocorallia</taxon>
    </lineage>
</organism>
<dbReference type="Pfam" id="PF00005">
    <property type="entry name" value="ABC_tran"/>
    <property type="match status" value="2"/>
</dbReference>
<evidence type="ECO:0000256" key="3">
    <source>
        <dbReference type="ARBA" id="ARBA00022840"/>
    </source>
</evidence>
<dbReference type="Proteomes" id="UP001501237">
    <property type="component" value="Unassembled WGS sequence"/>
</dbReference>
<evidence type="ECO:0000259" key="4">
    <source>
        <dbReference type="PROSITE" id="PS50893"/>
    </source>
</evidence>
<protein>
    <submittedName>
        <fullName evidence="5">ATP-binding cassette domain-containing protein</fullName>
    </submittedName>
</protein>
<dbReference type="InterPro" id="IPR027417">
    <property type="entry name" value="P-loop_NTPase"/>
</dbReference>
<dbReference type="Gene3D" id="3.40.50.300">
    <property type="entry name" value="P-loop containing nucleotide triphosphate hydrolases"/>
    <property type="match status" value="2"/>
</dbReference>
<keyword evidence="3 5" id="KW-0067">ATP-binding</keyword>
<dbReference type="InterPro" id="IPR050611">
    <property type="entry name" value="ABCF"/>
</dbReference>
<name>A0ABP6QCB7_9ACTN</name>
<dbReference type="InterPro" id="IPR003593">
    <property type="entry name" value="AAA+_ATPase"/>
</dbReference>
<feature type="domain" description="ABC transporter" evidence="4">
    <location>
        <begin position="7"/>
        <end position="236"/>
    </location>
</feature>
<keyword evidence="2" id="KW-0547">Nucleotide-binding</keyword>
<dbReference type="SUPFAM" id="SSF52540">
    <property type="entry name" value="P-loop containing nucleoside triphosphate hydrolases"/>
    <property type="match status" value="2"/>
</dbReference>
<evidence type="ECO:0000313" key="6">
    <source>
        <dbReference type="Proteomes" id="UP001501237"/>
    </source>
</evidence>
<dbReference type="InterPro" id="IPR003439">
    <property type="entry name" value="ABC_transporter-like_ATP-bd"/>
</dbReference>
<dbReference type="PROSITE" id="PS50893">
    <property type="entry name" value="ABC_TRANSPORTER_2"/>
    <property type="match status" value="1"/>
</dbReference>
<sequence>MAYSTTLISTGLGHAWPDGTPVFDGLDLVLGCGRTGLIGLNGSGKSTLLRVLAGDLEPASGSVTASGAIGYLPQRLPGGKVEDLLGIAGTRRALAAVEAGDVTDAHLAAIGTGWDLEARARAHLDRLGLERLEFDRPVTAMSGGEAVLTALAGVLLGDPDILLLDEPTNNLDRAARQCLYEVVEGWEGVLVAVSHDRELLGLVDQIAELRDGAITLYGGDFTAYEEIVAAGQETARRLVRHAEQDVRRQTRELTEARTKLDRRLRFGQKKFDTKREPKVIMNARRREAQVSAGKYRNLHTGRLEGAHDRLREAEEEIRADALIRVDLPETRVPAGKTVLELAGLELRGPERVALTGPNGSGKSTLLRRMVPAALVPVGFLPQRLDILDEELSVLDNLRAVAPLGRINALRARLARFHFRGDRADRIVATLSGGERFRAVLATLLSADPAPQLLLLDEPTNNLDLGSLRQLESAINAFEGALVVAGHDEPFLEAIGITRRIELPPATAR</sequence>
<proteinExistence type="predicted"/>
<dbReference type="PANTHER" id="PTHR19211:SF6">
    <property type="entry name" value="BLL7188 PROTEIN"/>
    <property type="match status" value="1"/>
</dbReference>
<dbReference type="EMBL" id="BAAAUV010000010">
    <property type="protein sequence ID" value="GAA3219553.1"/>
    <property type="molecule type" value="Genomic_DNA"/>
</dbReference>
<keyword evidence="1" id="KW-0677">Repeat</keyword>
<keyword evidence="6" id="KW-1185">Reference proteome</keyword>
<comment type="caution">
    <text evidence="5">The sequence shown here is derived from an EMBL/GenBank/DDBJ whole genome shotgun (WGS) entry which is preliminary data.</text>
</comment>
<dbReference type="GO" id="GO:0005524">
    <property type="term" value="F:ATP binding"/>
    <property type="evidence" value="ECO:0007669"/>
    <property type="project" value="UniProtKB-KW"/>
</dbReference>
<evidence type="ECO:0000256" key="1">
    <source>
        <dbReference type="ARBA" id="ARBA00022737"/>
    </source>
</evidence>
<evidence type="ECO:0000313" key="5">
    <source>
        <dbReference type="EMBL" id="GAA3219553.1"/>
    </source>
</evidence>